<organism evidence="2 3">
    <name type="scientific">Mycolicibacterium litorale</name>
    <dbReference type="NCBI Taxonomy" id="758802"/>
    <lineage>
        <taxon>Bacteria</taxon>
        <taxon>Bacillati</taxon>
        <taxon>Actinomycetota</taxon>
        <taxon>Actinomycetes</taxon>
        <taxon>Mycobacteriales</taxon>
        <taxon>Mycobacteriaceae</taxon>
        <taxon>Mycolicibacterium</taxon>
    </lineage>
</organism>
<gene>
    <name evidence="2" type="ORF">NIIDNTM18_30470</name>
</gene>
<name>A0A6S6P5S5_9MYCO</name>
<accession>A0A6S6P5S5</accession>
<evidence type="ECO:0000313" key="2">
    <source>
        <dbReference type="EMBL" id="BCI53769.1"/>
    </source>
</evidence>
<reference evidence="2 3" key="1">
    <citation type="submission" date="2020-07" db="EMBL/GenBank/DDBJ databases">
        <title>Complete genome sequence of Mycolicibacterium litorale like strain isolated from cardiac implantable electronic device infection.</title>
        <authorList>
            <person name="Fukano H."/>
            <person name="Miyama H."/>
            <person name="Hoshino Y."/>
        </authorList>
    </citation>
    <scope>NUCLEOTIDE SEQUENCE [LARGE SCALE GENOMIC DNA]</scope>
    <source>
        <strain evidence="2 3">NIIDNTM18</strain>
    </source>
</reference>
<proteinExistence type="predicted"/>
<dbReference type="Proteomes" id="UP000515734">
    <property type="component" value="Chromosome"/>
</dbReference>
<keyword evidence="1" id="KW-1133">Transmembrane helix</keyword>
<sequence length="154" mass="16679">MFGLGVTSVRAAGWFETVAVCVCVAFRIAAHQRLSPRRGHFRYAQSGTGRSGARNSTFLRGFLLVSLAFCGAHGLFLGTILFLLGRNGAGGLAVVEWHSVGAGCLLVLVFPTLIFGLLAVAVTGAPTAEDFWAEDRRDEADRRRRNEEPWVDGR</sequence>
<evidence type="ECO:0000313" key="3">
    <source>
        <dbReference type="Proteomes" id="UP000515734"/>
    </source>
</evidence>
<feature type="transmembrane region" description="Helical" evidence="1">
    <location>
        <begin position="12"/>
        <end position="30"/>
    </location>
</feature>
<keyword evidence="1" id="KW-0472">Membrane</keyword>
<dbReference type="EMBL" id="AP023287">
    <property type="protein sequence ID" value="BCI53769.1"/>
    <property type="molecule type" value="Genomic_DNA"/>
</dbReference>
<dbReference type="AlphaFoldDB" id="A0A6S6P5S5"/>
<feature type="transmembrane region" description="Helical" evidence="1">
    <location>
        <begin position="62"/>
        <end position="85"/>
    </location>
</feature>
<keyword evidence="1" id="KW-0812">Transmembrane</keyword>
<evidence type="ECO:0008006" key="4">
    <source>
        <dbReference type="Google" id="ProtNLM"/>
    </source>
</evidence>
<feature type="transmembrane region" description="Helical" evidence="1">
    <location>
        <begin position="97"/>
        <end position="122"/>
    </location>
</feature>
<evidence type="ECO:0000256" key="1">
    <source>
        <dbReference type="SAM" id="Phobius"/>
    </source>
</evidence>
<protein>
    <recommendedName>
        <fullName evidence="4">Transmembrane protein</fullName>
    </recommendedName>
</protein>